<reference evidence="1 2" key="1">
    <citation type="submission" date="2020-05" db="EMBL/GenBank/DDBJ databases">
        <title>MicrobeNet Type strains.</title>
        <authorList>
            <person name="Nicholson A.C."/>
        </authorList>
    </citation>
    <scope>NUCLEOTIDE SEQUENCE [LARGE SCALE GENOMIC DNA]</scope>
    <source>
        <strain evidence="1 2">JCM 3224</strain>
    </source>
</reference>
<organism evidence="1 2">
    <name type="scientific">Nocardia uniformis</name>
    <dbReference type="NCBI Taxonomy" id="53432"/>
    <lineage>
        <taxon>Bacteria</taxon>
        <taxon>Bacillati</taxon>
        <taxon>Actinomycetota</taxon>
        <taxon>Actinomycetes</taxon>
        <taxon>Mycobacteriales</taxon>
        <taxon>Nocardiaceae</taxon>
        <taxon>Nocardia</taxon>
    </lineage>
</organism>
<name>A0A849C4N1_9NOCA</name>
<protein>
    <recommendedName>
        <fullName evidence="3">DUF2336 domain-containing protein</fullName>
    </recommendedName>
</protein>
<keyword evidence="2" id="KW-1185">Reference proteome</keyword>
<dbReference type="RefSeq" id="WP_157552878.1">
    <property type="nucleotide sequence ID" value="NZ_JABELX010000008.1"/>
</dbReference>
<gene>
    <name evidence="1" type="ORF">HLB23_23220</name>
</gene>
<sequence>MADMLTRAKIAILAQTLGTEPTALAGLERLGAHNLEALLERISNELFDSLAPTFARVSKLAPLVPNALVIIVAQKAIPAEVGGRAGGSVGMDHPDRASGIIAGLTPAYMADAAPFIDPRVIPVFAPRIPAELLIPTAVELLRRRDYLTASRFVEHATEQLVREFERGIDDDEGLIRTAALVSSTDRLNDIVGVLPVERRTRIITTAASAEPETVLAALSALARLDTELAAPLSNTLFDGLDTDGIARILAIATDASALPELLDITDQLTERTLTRLAQSPYFADDSALRTMEQAATTDRHRRAWQRIAHTASDPANPATA</sequence>
<dbReference type="Proteomes" id="UP000586827">
    <property type="component" value="Unassembled WGS sequence"/>
</dbReference>
<dbReference type="AlphaFoldDB" id="A0A849C4N1"/>
<comment type="caution">
    <text evidence="1">The sequence shown here is derived from an EMBL/GenBank/DDBJ whole genome shotgun (WGS) entry which is preliminary data.</text>
</comment>
<proteinExistence type="predicted"/>
<evidence type="ECO:0000313" key="2">
    <source>
        <dbReference type="Proteomes" id="UP000586827"/>
    </source>
</evidence>
<accession>A0A849C4N1</accession>
<dbReference type="EMBL" id="JABELX010000008">
    <property type="protein sequence ID" value="NNH72738.1"/>
    <property type="molecule type" value="Genomic_DNA"/>
</dbReference>
<evidence type="ECO:0008006" key="3">
    <source>
        <dbReference type="Google" id="ProtNLM"/>
    </source>
</evidence>
<evidence type="ECO:0000313" key="1">
    <source>
        <dbReference type="EMBL" id="NNH72738.1"/>
    </source>
</evidence>